<sequence>MEGTPDFEARPGGIEPAELLESVIFEDGLDAAIELASHPHLVPGANPVTIMLIISKILSAHAYELLGQDDPFAVDEPDALLGWDLFPETTAPAGTLGAVGSAAPAVVAAEGPAGRADDEAFAGLDAGLDEVLVAESRVFDRMTLFEDATRAAHQAAQSMEAVRARSIAQFARWEHPDGPQGTRKTPWVRHDQGFTSMYSADTVAAELGLGIQAGIGLVQRSARMVTRTPNLLREVAAGRANLDTAADIATELQDASPDVCETVEAEILGRGVHQTTRGQARKSCRTLVGKHQPSAARETARKTRAQQCGVFQDPHPTPGLSMLTIIGDNGQITAVKDAIDQLAFAMKHGDESDKSLGEYRVDAFFDLAMRNVTLNLDIQVLTPTFGTAGKTWTKPANQAPTAAGATGATGTAGKDSNNSNDDGDRADESDRDDDSGRADDTKSTDGGDRADDGGRGDESGEGDASGGMPAGAPGPDTGPPTSPPAEPPVTSPVEPPGEGGPVETIPAETEQPDIGSDLEPISEPKSPAAFGGGKTNGGCSTSGRDSAGRDSAGRDSDGRVFVSGMRERGATSVHARAGAIDADSLTDLARFADKITVSSFEFDPVTGEPTANTMASDSYRPPPTMARYVKSRDQRCRAPGCDRPAIKNVDLDHAVEWPQGPTATVNLECLCRRHHRMKQTQWRIRLHTNGIVEWTSPTGHTYRTTPGLTETWHDLTDP</sequence>
<feature type="compositionally biased region" description="Basic and acidic residues" evidence="1">
    <location>
        <begin position="422"/>
        <end position="458"/>
    </location>
</feature>
<feature type="compositionally biased region" description="Pro residues" evidence="1">
    <location>
        <begin position="476"/>
        <end position="495"/>
    </location>
</feature>
<feature type="compositionally biased region" description="Low complexity" evidence="1">
    <location>
        <begin position="401"/>
        <end position="420"/>
    </location>
</feature>
<dbReference type="InterPro" id="IPR003615">
    <property type="entry name" value="HNH_nuc"/>
</dbReference>
<evidence type="ECO:0000313" key="4">
    <source>
        <dbReference type="Proteomes" id="UP000256253"/>
    </source>
</evidence>
<keyword evidence="4" id="KW-1185">Reference proteome</keyword>
<dbReference type="Proteomes" id="UP000256253">
    <property type="component" value="Unassembled WGS sequence"/>
</dbReference>
<dbReference type="AlphaFoldDB" id="A0A3D9USQ2"/>
<dbReference type="SMART" id="SM00507">
    <property type="entry name" value="HNHc"/>
    <property type="match status" value="1"/>
</dbReference>
<organism evidence="3 4">
    <name type="scientific">Calidifontibacter indicus</name>
    <dbReference type="NCBI Taxonomy" id="419650"/>
    <lineage>
        <taxon>Bacteria</taxon>
        <taxon>Bacillati</taxon>
        <taxon>Actinomycetota</taxon>
        <taxon>Actinomycetes</taxon>
        <taxon>Micrococcales</taxon>
        <taxon>Dermacoccaceae</taxon>
        <taxon>Calidifontibacter</taxon>
    </lineage>
</organism>
<gene>
    <name evidence="3" type="ORF">DFJ65_2049</name>
</gene>
<dbReference type="RefSeq" id="WP_147301368.1">
    <property type="nucleotide sequence ID" value="NZ_QTUA01000001.1"/>
</dbReference>
<feature type="compositionally biased region" description="Basic and acidic residues" evidence="1">
    <location>
        <begin position="546"/>
        <end position="558"/>
    </location>
</feature>
<name>A0A3D9USQ2_9MICO</name>
<accession>A0A3D9USQ2</accession>
<dbReference type="CDD" id="cd00085">
    <property type="entry name" value="HNHc"/>
    <property type="match status" value="1"/>
</dbReference>
<dbReference type="OrthoDB" id="3541361at2"/>
<proteinExistence type="predicted"/>
<evidence type="ECO:0000313" key="3">
    <source>
        <dbReference type="EMBL" id="REF31010.1"/>
    </source>
</evidence>
<protein>
    <recommendedName>
        <fullName evidence="2">HNH nuclease domain-containing protein</fullName>
    </recommendedName>
</protein>
<comment type="caution">
    <text evidence="3">The sequence shown here is derived from an EMBL/GenBank/DDBJ whole genome shotgun (WGS) entry which is preliminary data.</text>
</comment>
<feature type="domain" description="HNH nuclease" evidence="2">
    <location>
        <begin position="624"/>
        <end position="676"/>
    </location>
</feature>
<dbReference type="EMBL" id="QTUA01000001">
    <property type="protein sequence ID" value="REF31010.1"/>
    <property type="molecule type" value="Genomic_DNA"/>
</dbReference>
<reference evidence="3 4" key="1">
    <citation type="submission" date="2018-08" db="EMBL/GenBank/DDBJ databases">
        <title>Sequencing the genomes of 1000 actinobacteria strains.</title>
        <authorList>
            <person name="Klenk H.-P."/>
        </authorList>
    </citation>
    <scope>NUCLEOTIDE SEQUENCE [LARGE SCALE GENOMIC DNA]</scope>
    <source>
        <strain evidence="3 4">DSM 22967</strain>
    </source>
</reference>
<evidence type="ECO:0000256" key="1">
    <source>
        <dbReference type="SAM" id="MobiDB-lite"/>
    </source>
</evidence>
<evidence type="ECO:0000259" key="2">
    <source>
        <dbReference type="SMART" id="SM00507"/>
    </source>
</evidence>
<feature type="region of interest" description="Disordered" evidence="1">
    <location>
        <begin position="386"/>
        <end position="561"/>
    </location>
</feature>